<feature type="domain" description="Response regulatory" evidence="7">
    <location>
        <begin position="5"/>
        <end position="121"/>
    </location>
</feature>
<dbReference type="STRING" id="1794912.AXX12_05810"/>
<keyword evidence="9" id="KW-1185">Reference proteome</keyword>
<dbReference type="Pfam" id="PF00196">
    <property type="entry name" value="GerE"/>
    <property type="match status" value="1"/>
</dbReference>
<protein>
    <submittedName>
        <fullName evidence="8">Two-component system response regulator</fullName>
    </submittedName>
</protein>
<dbReference type="PROSITE" id="PS50110">
    <property type="entry name" value="RESPONSE_REGULATORY"/>
    <property type="match status" value="1"/>
</dbReference>
<dbReference type="GO" id="GO:0000160">
    <property type="term" value="P:phosphorelay signal transduction system"/>
    <property type="evidence" value="ECO:0007669"/>
    <property type="project" value="InterPro"/>
</dbReference>
<evidence type="ECO:0000256" key="1">
    <source>
        <dbReference type="ARBA" id="ARBA00022553"/>
    </source>
</evidence>
<dbReference type="SUPFAM" id="SSF46894">
    <property type="entry name" value="C-terminal effector domain of the bipartite response regulators"/>
    <property type="match status" value="1"/>
</dbReference>
<evidence type="ECO:0000256" key="4">
    <source>
        <dbReference type="ARBA" id="ARBA00023163"/>
    </source>
</evidence>
<sequence length="225" mass="25029">MQTVRIILADDHILLRSGLKMLLESRPGLKVVGEASDGLEALHIMEATPADIIVLDLSMPNMDGMECIREIKSRGLAIRAIVLSMHEDENYVREVMQAGAMGFVQKGAVDTELFEAINCVRQGKRFLSPNHLQCLLTSLLTDSHGQEPADDPYVVLSTREREVLKLLARGHSISDAAAMLTLSVKTVDTYKTRMMEKLGFSKRTELVSYALKHGLLANEAERRVR</sequence>
<dbReference type="GO" id="GO:0006355">
    <property type="term" value="P:regulation of DNA-templated transcription"/>
    <property type="evidence" value="ECO:0007669"/>
    <property type="project" value="InterPro"/>
</dbReference>
<accession>A0A154BPT6</accession>
<evidence type="ECO:0000256" key="3">
    <source>
        <dbReference type="ARBA" id="ARBA00023125"/>
    </source>
</evidence>
<dbReference type="CDD" id="cd06170">
    <property type="entry name" value="LuxR_C_like"/>
    <property type="match status" value="1"/>
</dbReference>
<dbReference type="InterPro" id="IPR058245">
    <property type="entry name" value="NreC/VraR/RcsB-like_REC"/>
</dbReference>
<dbReference type="SMART" id="SM00448">
    <property type="entry name" value="REC"/>
    <property type="match status" value="1"/>
</dbReference>
<evidence type="ECO:0000259" key="6">
    <source>
        <dbReference type="PROSITE" id="PS50043"/>
    </source>
</evidence>
<feature type="modified residue" description="4-aspartylphosphate" evidence="5">
    <location>
        <position position="56"/>
    </location>
</feature>
<comment type="caution">
    <text evidence="8">The sequence shown here is derived from an EMBL/GenBank/DDBJ whole genome shotgun (WGS) entry which is preliminary data.</text>
</comment>
<dbReference type="RefSeq" id="WP_066240551.1">
    <property type="nucleotide sequence ID" value="NZ_LSGP01000017.1"/>
</dbReference>
<keyword evidence="3" id="KW-0238">DNA-binding</keyword>
<keyword evidence="1 5" id="KW-0597">Phosphoprotein</keyword>
<proteinExistence type="predicted"/>
<dbReference type="GO" id="GO:0003677">
    <property type="term" value="F:DNA binding"/>
    <property type="evidence" value="ECO:0007669"/>
    <property type="project" value="UniProtKB-KW"/>
</dbReference>
<evidence type="ECO:0000259" key="7">
    <source>
        <dbReference type="PROSITE" id="PS50110"/>
    </source>
</evidence>
<dbReference type="SUPFAM" id="SSF52172">
    <property type="entry name" value="CheY-like"/>
    <property type="match status" value="1"/>
</dbReference>
<dbReference type="Pfam" id="PF00072">
    <property type="entry name" value="Response_reg"/>
    <property type="match status" value="1"/>
</dbReference>
<name>A0A154BPT6_ANASB</name>
<organism evidence="8 9">
    <name type="scientific">Anaerosporomusa subterranea</name>
    <dbReference type="NCBI Taxonomy" id="1794912"/>
    <lineage>
        <taxon>Bacteria</taxon>
        <taxon>Bacillati</taxon>
        <taxon>Bacillota</taxon>
        <taxon>Negativicutes</taxon>
        <taxon>Acetonemataceae</taxon>
        <taxon>Anaerosporomusa</taxon>
    </lineage>
</organism>
<dbReference type="PANTHER" id="PTHR43214">
    <property type="entry name" value="TWO-COMPONENT RESPONSE REGULATOR"/>
    <property type="match status" value="1"/>
</dbReference>
<dbReference type="CDD" id="cd17535">
    <property type="entry name" value="REC_NarL-like"/>
    <property type="match status" value="1"/>
</dbReference>
<evidence type="ECO:0000313" key="8">
    <source>
        <dbReference type="EMBL" id="KYZ75956.1"/>
    </source>
</evidence>
<dbReference type="Proteomes" id="UP000076268">
    <property type="component" value="Unassembled WGS sequence"/>
</dbReference>
<dbReference type="InterPro" id="IPR039420">
    <property type="entry name" value="WalR-like"/>
</dbReference>
<feature type="domain" description="HTH luxR-type" evidence="6">
    <location>
        <begin position="149"/>
        <end position="214"/>
    </location>
</feature>
<dbReference type="EMBL" id="LSGP01000017">
    <property type="protein sequence ID" value="KYZ75956.1"/>
    <property type="molecule type" value="Genomic_DNA"/>
</dbReference>
<dbReference type="PROSITE" id="PS50043">
    <property type="entry name" value="HTH_LUXR_2"/>
    <property type="match status" value="1"/>
</dbReference>
<keyword evidence="4" id="KW-0804">Transcription</keyword>
<gene>
    <name evidence="8" type="ORF">AXX12_05810</name>
</gene>
<dbReference type="AlphaFoldDB" id="A0A154BPT6"/>
<dbReference type="InterPro" id="IPR011006">
    <property type="entry name" value="CheY-like_superfamily"/>
</dbReference>
<dbReference type="PRINTS" id="PR00038">
    <property type="entry name" value="HTHLUXR"/>
</dbReference>
<evidence type="ECO:0000256" key="5">
    <source>
        <dbReference type="PROSITE-ProRule" id="PRU00169"/>
    </source>
</evidence>
<dbReference type="InterPro" id="IPR016032">
    <property type="entry name" value="Sig_transdc_resp-reg_C-effctor"/>
</dbReference>
<dbReference type="InterPro" id="IPR001789">
    <property type="entry name" value="Sig_transdc_resp-reg_receiver"/>
</dbReference>
<evidence type="ECO:0000256" key="2">
    <source>
        <dbReference type="ARBA" id="ARBA00023015"/>
    </source>
</evidence>
<evidence type="ECO:0000313" key="9">
    <source>
        <dbReference type="Proteomes" id="UP000076268"/>
    </source>
</evidence>
<dbReference type="OrthoDB" id="9759232at2"/>
<dbReference type="PANTHER" id="PTHR43214:SF41">
    <property type="entry name" value="NITRATE_NITRITE RESPONSE REGULATOR PROTEIN NARP"/>
    <property type="match status" value="1"/>
</dbReference>
<reference evidence="8 9" key="1">
    <citation type="submission" date="2016-02" db="EMBL/GenBank/DDBJ databases">
        <title>Anaerosporomusa subterraneum gen. nov., sp. nov., a spore-forming obligate anaerobe isolated from saprolite.</title>
        <authorList>
            <person name="Choi J.K."/>
            <person name="Shah M."/>
            <person name="Yee N."/>
        </authorList>
    </citation>
    <scope>NUCLEOTIDE SEQUENCE [LARGE SCALE GENOMIC DNA]</scope>
    <source>
        <strain evidence="8 9">RU4</strain>
    </source>
</reference>
<dbReference type="SMART" id="SM00421">
    <property type="entry name" value="HTH_LUXR"/>
    <property type="match status" value="1"/>
</dbReference>
<dbReference type="InterPro" id="IPR000792">
    <property type="entry name" value="Tscrpt_reg_LuxR_C"/>
</dbReference>
<keyword evidence="2" id="KW-0805">Transcription regulation</keyword>
<dbReference type="Gene3D" id="3.40.50.2300">
    <property type="match status" value="1"/>
</dbReference>